<reference evidence="2 3" key="1">
    <citation type="submission" date="2024-05" db="EMBL/GenBank/DDBJ databases">
        <authorList>
            <person name="Wallberg A."/>
        </authorList>
    </citation>
    <scope>NUCLEOTIDE SEQUENCE [LARGE SCALE GENOMIC DNA]</scope>
</reference>
<protein>
    <recommendedName>
        <fullName evidence="1">Methyltransferase FkbM domain-containing protein</fullName>
    </recommendedName>
</protein>
<feature type="non-terminal residue" evidence="2">
    <location>
        <position position="1"/>
    </location>
</feature>
<dbReference type="InterPro" id="IPR006342">
    <property type="entry name" value="FkbM_mtfrase"/>
</dbReference>
<evidence type="ECO:0000259" key="1">
    <source>
        <dbReference type="Pfam" id="PF05050"/>
    </source>
</evidence>
<dbReference type="Proteomes" id="UP001497623">
    <property type="component" value="Unassembled WGS sequence"/>
</dbReference>
<gene>
    <name evidence="2" type="ORF">MNOR_LOCUS38934</name>
</gene>
<evidence type="ECO:0000313" key="3">
    <source>
        <dbReference type="Proteomes" id="UP001497623"/>
    </source>
</evidence>
<dbReference type="GO" id="GO:0031902">
    <property type="term" value="C:late endosome membrane"/>
    <property type="evidence" value="ECO:0007669"/>
    <property type="project" value="TreeGrafter"/>
</dbReference>
<dbReference type="AlphaFoldDB" id="A0AAV2SL61"/>
<name>A0AAV2SL61_MEGNR</name>
<feature type="domain" description="Methyltransferase FkbM" evidence="1">
    <location>
        <begin position="27"/>
        <end position="180"/>
    </location>
</feature>
<accession>A0AAV2SL61</accession>
<dbReference type="GO" id="GO:0006888">
    <property type="term" value="P:endoplasmic reticulum to Golgi vesicle-mediated transport"/>
    <property type="evidence" value="ECO:0007669"/>
    <property type="project" value="TreeGrafter"/>
</dbReference>
<dbReference type="InterPro" id="IPR029063">
    <property type="entry name" value="SAM-dependent_MTases_sf"/>
</dbReference>
<organism evidence="2 3">
    <name type="scientific">Meganyctiphanes norvegica</name>
    <name type="common">Northern krill</name>
    <name type="synonym">Thysanopoda norvegica</name>
    <dbReference type="NCBI Taxonomy" id="48144"/>
    <lineage>
        <taxon>Eukaryota</taxon>
        <taxon>Metazoa</taxon>
        <taxon>Ecdysozoa</taxon>
        <taxon>Arthropoda</taxon>
        <taxon>Crustacea</taxon>
        <taxon>Multicrustacea</taxon>
        <taxon>Malacostraca</taxon>
        <taxon>Eumalacostraca</taxon>
        <taxon>Eucarida</taxon>
        <taxon>Euphausiacea</taxon>
        <taxon>Euphausiidae</taxon>
        <taxon>Meganyctiphanes</taxon>
    </lineage>
</organism>
<dbReference type="GO" id="GO:0016197">
    <property type="term" value="P:endosomal transport"/>
    <property type="evidence" value="ECO:0007669"/>
    <property type="project" value="TreeGrafter"/>
</dbReference>
<dbReference type="PANTHER" id="PTHR34009:SF2">
    <property type="entry name" value="PROTEIN STAR"/>
    <property type="match status" value="1"/>
</dbReference>
<dbReference type="InterPro" id="IPR053202">
    <property type="entry name" value="EGF_Rcpt_Signaling_Reg"/>
</dbReference>
<dbReference type="GO" id="GO:0005886">
    <property type="term" value="C:plasma membrane"/>
    <property type="evidence" value="ECO:0007669"/>
    <property type="project" value="TreeGrafter"/>
</dbReference>
<sequence length="230" mass="26471">PSSDPSMGQAKQIRNIVGNLKGGFFVECGAWDGESRSNTLKFEKDFGWRGLLIEADPVNYESLLEKNRKAWSVNRCLSLKTHPTEVMFDLNMSMGRISNLTKPKVTWQRQVECLPLYSLMLALNVSTIDYFSLDVEGDELPILKTIPWDKLNIRTLSVESFSKFKSKQITKYISERGYKLYIQFSHPKGHDQDLIFHKNDVLPKVKASSIKWYSSKHGRSKCKRKSIVFL</sequence>
<dbReference type="Gene3D" id="3.40.50.150">
    <property type="entry name" value="Vaccinia Virus protein VP39"/>
    <property type="match status" value="1"/>
</dbReference>
<dbReference type="Pfam" id="PF05050">
    <property type="entry name" value="Methyltransf_21"/>
    <property type="match status" value="1"/>
</dbReference>
<dbReference type="GO" id="GO:0005794">
    <property type="term" value="C:Golgi apparatus"/>
    <property type="evidence" value="ECO:0007669"/>
    <property type="project" value="TreeGrafter"/>
</dbReference>
<dbReference type="PANTHER" id="PTHR34009">
    <property type="entry name" value="PROTEIN STAR"/>
    <property type="match status" value="1"/>
</dbReference>
<dbReference type="SUPFAM" id="SSF53335">
    <property type="entry name" value="S-adenosyl-L-methionine-dependent methyltransferases"/>
    <property type="match status" value="1"/>
</dbReference>
<dbReference type="GO" id="GO:0005789">
    <property type="term" value="C:endoplasmic reticulum membrane"/>
    <property type="evidence" value="ECO:0007669"/>
    <property type="project" value="TreeGrafter"/>
</dbReference>
<keyword evidence="3" id="KW-1185">Reference proteome</keyword>
<proteinExistence type="predicted"/>
<comment type="caution">
    <text evidence="2">The sequence shown here is derived from an EMBL/GenBank/DDBJ whole genome shotgun (WGS) entry which is preliminary data.</text>
</comment>
<evidence type="ECO:0000313" key="2">
    <source>
        <dbReference type="EMBL" id="CAL4218703.1"/>
    </source>
</evidence>
<dbReference type="EMBL" id="CAXKWB010094207">
    <property type="protein sequence ID" value="CAL4218703.1"/>
    <property type="molecule type" value="Genomic_DNA"/>
</dbReference>